<evidence type="ECO:0000256" key="4">
    <source>
        <dbReference type="ARBA" id="ARBA00022679"/>
    </source>
</evidence>
<dbReference type="CDD" id="cd02516">
    <property type="entry name" value="CDP-ME_synthetase"/>
    <property type="match status" value="1"/>
</dbReference>
<evidence type="ECO:0000256" key="5">
    <source>
        <dbReference type="ARBA" id="ARBA00022695"/>
    </source>
</evidence>
<keyword evidence="10" id="KW-1185">Reference proteome</keyword>
<accession>A0ABV8A2G2</accession>
<comment type="function">
    <text evidence="7">Catalyzes the formation of 4-diphosphocytidyl-2-C-methyl-D-erythritol from CTP and 2-C-methyl-D-erythritol 4-phosphate (MEP).</text>
</comment>
<dbReference type="GO" id="GO:0050518">
    <property type="term" value="F:2-C-methyl-D-erythritol 4-phosphate cytidylyltransferase activity"/>
    <property type="evidence" value="ECO:0007669"/>
    <property type="project" value="UniProtKB-EC"/>
</dbReference>
<feature type="site" description="Positions MEP for the nucleophilic attack" evidence="7">
    <location>
        <position position="204"/>
    </location>
</feature>
<dbReference type="PANTHER" id="PTHR32125">
    <property type="entry name" value="2-C-METHYL-D-ERYTHRITOL 4-PHOSPHATE CYTIDYLYLTRANSFERASE, CHLOROPLASTIC"/>
    <property type="match status" value="1"/>
</dbReference>
<dbReference type="InterPro" id="IPR029044">
    <property type="entry name" value="Nucleotide-diphossugar_trans"/>
</dbReference>
<proteinExistence type="inferred from homology"/>
<dbReference type="Proteomes" id="UP001595748">
    <property type="component" value="Unassembled WGS sequence"/>
</dbReference>
<keyword evidence="5 7" id="KW-0548">Nucleotidyltransferase</keyword>
<name>A0ABV8A2G2_9DEIO</name>
<evidence type="ECO:0000256" key="8">
    <source>
        <dbReference type="SAM" id="MobiDB-lite"/>
    </source>
</evidence>
<protein>
    <recommendedName>
        <fullName evidence="7">2-C-methyl-D-erythritol 4-phosphate cytidylyltransferase</fullName>
        <ecNumber evidence="7">2.7.7.60</ecNumber>
    </recommendedName>
    <alternativeName>
        <fullName evidence="7">4-diphosphocytidyl-2C-methyl-D-erythritol synthase</fullName>
    </alternativeName>
    <alternativeName>
        <fullName evidence="7">MEP cytidylyltransferase</fullName>
        <shortName evidence="7">MCT</shortName>
    </alternativeName>
</protein>
<dbReference type="EMBL" id="JBHRZF010000019">
    <property type="protein sequence ID" value="MFC3859566.1"/>
    <property type="molecule type" value="Genomic_DNA"/>
</dbReference>
<evidence type="ECO:0000256" key="1">
    <source>
        <dbReference type="ARBA" id="ARBA00001282"/>
    </source>
</evidence>
<keyword evidence="4 7" id="KW-0808">Transferase</keyword>
<sequence>MTSTCFLSGTVAALIPAAGSGTRLGLGPKAFVEVRGKSLLGRSVEALRPLVDEVVVALPDGLALPPGVEARAIVGGVTRQDSVERLLRATSAEYVLIHDAARPFVPENVVLDLLEAVHETGAATVALPLADTLVREGRKGDWGDLTPREGLRAVQTPQAFQRELILNAHAQAVADGFAGTDDAGLVARLGGRVRLVPGDARLFKVTTPGDLALAEALAAVWDGERSVGRREGEVEKARNTGRVPVHFQGQGTEAEEPEEA</sequence>
<comment type="catalytic activity">
    <reaction evidence="1 7">
        <text>2-C-methyl-D-erythritol 4-phosphate + CTP + H(+) = 4-CDP-2-C-methyl-D-erythritol + diphosphate</text>
        <dbReference type="Rhea" id="RHEA:13429"/>
        <dbReference type="ChEBI" id="CHEBI:15378"/>
        <dbReference type="ChEBI" id="CHEBI:33019"/>
        <dbReference type="ChEBI" id="CHEBI:37563"/>
        <dbReference type="ChEBI" id="CHEBI:57823"/>
        <dbReference type="ChEBI" id="CHEBI:58262"/>
        <dbReference type="EC" id="2.7.7.60"/>
    </reaction>
</comment>
<evidence type="ECO:0000256" key="2">
    <source>
        <dbReference type="ARBA" id="ARBA00004787"/>
    </source>
</evidence>
<dbReference type="Gene3D" id="3.90.550.10">
    <property type="entry name" value="Spore Coat Polysaccharide Biosynthesis Protein SpsA, Chain A"/>
    <property type="match status" value="1"/>
</dbReference>
<dbReference type="InterPro" id="IPR034683">
    <property type="entry name" value="IspD/TarI"/>
</dbReference>
<dbReference type="EC" id="2.7.7.60" evidence="7"/>
<dbReference type="NCBIfam" id="TIGR00453">
    <property type="entry name" value="ispD"/>
    <property type="match status" value="1"/>
</dbReference>
<comment type="caution">
    <text evidence="9">The sequence shown here is derived from an EMBL/GenBank/DDBJ whole genome shotgun (WGS) entry which is preliminary data.</text>
</comment>
<comment type="pathway">
    <text evidence="2 7">Isoprenoid biosynthesis; isopentenyl diphosphate biosynthesis via DXP pathway; isopentenyl diphosphate from 1-deoxy-D-xylulose 5-phosphate: step 2/6.</text>
</comment>
<gene>
    <name evidence="7 9" type="primary">ispD</name>
    <name evidence="9" type="ORF">ACFOPQ_02115</name>
</gene>
<feature type="site" description="Transition state stabilizer" evidence="7">
    <location>
        <position position="29"/>
    </location>
</feature>
<feature type="region of interest" description="Disordered" evidence="8">
    <location>
        <begin position="231"/>
        <end position="260"/>
    </location>
</feature>
<dbReference type="InterPro" id="IPR050088">
    <property type="entry name" value="IspD/TarI_cytidylyltransf_bact"/>
</dbReference>
<comment type="similarity">
    <text evidence="3 7">Belongs to the IspD/TarI cytidylyltransferase family. IspD subfamily.</text>
</comment>
<dbReference type="SUPFAM" id="SSF53448">
    <property type="entry name" value="Nucleotide-diphospho-sugar transferases"/>
    <property type="match status" value="1"/>
</dbReference>
<organism evidence="9 10">
    <name type="scientific">Deinococcus antarcticus</name>
    <dbReference type="NCBI Taxonomy" id="1298767"/>
    <lineage>
        <taxon>Bacteria</taxon>
        <taxon>Thermotogati</taxon>
        <taxon>Deinococcota</taxon>
        <taxon>Deinococci</taxon>
        <taxon>Deinococcales</taxon>
        <taxon>Deinococcaceae</taxon>
        <taxon>Deinococcus</taxon>
    </lineage>
</organism>
<keyword evidence="6 7" id="KW-0414">Isoprene biosynthesis</keyword>
<evidence type="ECO:0000313" key="10">
    <source>
        <dbReference type="Proteomes" id="UP001595748"/>
    </source>
</evidence>
<evidence type="ECO:0000256" key="6">
    <source>
        <dbReference type="ARBA" id="ARBA00023229"/>
    </source>
</evidence>
<dbReference type="HAMAP" id="MF_00108">
    <property type="entry name" value="IspD"/>
    <property type="match status" value="1"/>
</dbReference>
<reference evidence="10" key="1">
    <citation type="journal article" date="2019" name="Int. J. Syst. Evol. Microbiol.">
        <title>The Global Catalogue of Microorganisms (GCM) 10K type strain sequencing project: providing services to taxonomists for standard genome sequencing and annotation.</title>
        <authorList>
            <consortium name="The Broad Institute Genomics Platform"/>
            <consortium name="The Broad Institute Genome Sequencing Center for Infectious Disease"/>
            <person name="Wu L."/>
            <person name="Ma J."/>
        </authorList>
    </citation>
    <scope>NUCLEOTIDE SEQUENCE [LARGE SCALE GENOMIC DNA]</scope>
    <source>
        <strain evidence="10">CCTCC AB 2013263</strain>
    </source>
</reference>
<feature type="site" description="Transition state stabilizer" evidence="7">
    <location>
        <position position="23"/>
    </location>
</feature>
<feature type="site" description="Positions MEP for the nucleophilic attack" evidence="7">
    <location>
        <position position="148"/>
    </location>
</feature>
<dbReference type="InterPro" id="IPR001228">
    <property type="entry name" value="IspD"/>
</dbReference>
<evidence type="ECO:0000256" key="7">
    <source>
        <dbReference type="HAMAP-Rule" id="MF_00108"/>
    </source>
</evidence>
<evidence type="ECO:0000256" key="3">
    <source>
        <dbReference type="ARBA" id="ARBA00009789"/>
    </source>
</evidence>
<dbReference type="PROSITE" id="PS01295">
    <property type="entry name" value="ISPD"/>
    <property type="match status" value="1"/>
</dbReference>
<dbReference type="Pfam" id="PF01128">
    <property type="entry name" value="IspD"/>
    <property type="match status" value="1"/>
</dbReference>
<dbReference type="InterPro" id="IPR018294">
    <property type="entry name" value="ISPD_synthase_CS"/>
</dbReference>
<evidence type="ECO:0000313" key="9">
    <source>
        <dbReference type="EMBL" id="MFC3859566.1"/>
    </source>
</evidence>
<dbReference type="RefSeq" id="WP_380075727.1">
    <property type="nucleotide sequence ID" value="NZ_JBHRZF010000019.1"/>
</dbReference>
<dbReference type="PANTHER" id="PTHR32125:SF4">
    <property type="entry name" value="2-C-METHYL-D-ERYTHRITOL 4-PHOSPHATE CYTIDYLYLTRANSFERASE, CHLOROPLASTIC"/>
    <property type="match status" value="1"/>
</dbReference>